<accession>A0A9Q1EPA1</accession>
<dbReference type="Proteomes" id="UP001152622">
    <property type="component" value="Chromosome 14"/>
</dbReference>
<protein>
    <submittedName>
        <fullName evidence="2">Uncharacterized protein</fullName>
    </submittedName>
</protein>
<comment type="caution">
    <text evidence="2">The sequence shown here is derived from an EMBL/GenBank/DDBJ whole genome shotgun (WGS) entry which is preliminary data.</text>
</comment>
<evidence type="ECO:0000256" key="1">
    <source>
        <dbReference type="SAM" id="MobiDB-lite"/>
    </source>
</evidence>
<evidence type="ECO:0000313" key="2">
    <source>
        <dbReference type="EMBL" id="KAJ8342488.1"/>
    </source>
</evidence>
<sequence>MANIFFQELWVSHMASGKLQPGECPSVVRQLPRDLPSPRGDPGPLGEDPSLLIRHFVAVRGYARVKSGLEKGPEKDQREISCPVLRTETHYTALTLRHECAAETHFLRVSRTRGRQSGRAERLQGRGRPARGRRSASAEPGASGPPPNDRNEWARTTTPVKGLAAGLGLEVCGGDGGRFISQPPSRSSRCRRLREVQSDRLKEAGLILFE</sequence>
<dbReference type="EMBL" id="JAINUF010000014">
    <property type="protein sequence ID" value="KAJ8342488.1"/>
    <property type="molecule type" value="Genomic_DNA"/>
</dbReference>
<reference evidence="2" key="1">
    <citation type="journal article" date="2023" name="Science">
        <title>Genome structures resolve the early diversification of teleost fishes.</title>
        <authorList>
            <person name="Parey E."/>
            <person name="Louis A."/>
            <person name="Montfort J."/>
            <person name="Bouchez O."/>
            <person name="Roques C."/>
            <person name="Iampietro C."/>
            <person name="Lluch J."/>
            <person name="Castinel A."/>
            <person name="Donnadieu C."/>
            <person name="Desvignes T."/>
            <person name="Floi Bucao C."/>
            <person name="Jouanno E."/>
            <person name="Wen M."/>
            <person name="Mejri S."/>
            <person name="Dirks R."/>
            <person name="Jansen H."/>
            <person name="Henkel C."/>
            <person name="Chen W.J."/>
            <person name="Zahm M."/>
            <person name="Cabau C."/>
            <person name="Klopp C."/>
            <person name="Thompson A.W."/>
            <person name="Robinson-Rechavi M."/>
            <person name="Braasch I."/>
            <person name="Lecointre G."/>
            <person name="Bobe J."/>
            <person name="Postlethwait J.H."/>
            <person name="Berthelot C."/>
            <person name="Roest Crollius H."/>
            <person name="Guiguen Y."/>
        </authorList>
    </citation>
    <scope>NUCLEOTIDE SEQUENCE</scope>
    <source>
        <strain evidence="2">WJC10195</strain>
    </source>
</reference>
<organism evidence="2 3">
    <name type="scientific">Synaphobranchus kaupii</name>
    <name type="common">Kaup's arrowtooth eel</name>
    <dbReference type="NCBI Taxonomy" id="118154"/>
    <lineage>
        <taxon>Eukaryota</taxon>
        <taxon>Metazoa</taxon>
        <taxon>Chordata</taxon>
        <taxon>Craniata</taxon>
        <taxon>Vertebrata</taxon>
        <taxon>Euteleostomi</taxon>
        <taxon>Actinopterygii</taxon>
        <taxon>Neopterygii</taxon>
        <taxon>Teleostei</taxon>
        <taxon>Anguilliformes</taxon>
        <taxon>Synaphobranchidae</taxon>
        <taxon>Synaphobranchus</taxon>
    </lineage>
</organism>
<name>A0A9Q1EPA1_SYNKA</name>
<evidence type="ECO:0000313" key="3">
    <source>
        <dbReference type="Proteomes" id="UP001152622"/>
    </source>
</evidence>
<dbReference type="AlphaFoldDB" id="A0A9Q1EPA1"/>
<feature type="region of interest" description="Disordered" evidence="1">
    <location>
        <begin position="111"/>
        <end position="154"/>
    </location>
</feature>
<proteinExistence type="predicted"/>
<keyword evidence="3" id="KW-1185">Reference proteome</keyword>
<gene>
    <name evidence="2" type="ORF">SKAU_G00324160</name>
</gene>